<dbReference type="OrthoDB" id="3481168at2759"/>
<evidence type="ECO:0000256" key="1">
    <source>
        <dbReference type="SAM" id="SignalP"/>
    </source>
</evidence>
<keyword evidence="3" id="KW-1185">Reference proteome</keyword>
<proteinExistence type="predicted"/>
<organism evidence="2 3">
    <name type="scientific">Thelonectria olida</name>
    <dbReference type="NCBI Taxonomy" id="1576542"/>
    <lineage>
        <taxon>Eukaryota</taxon>
        <taxon>Fungi</taxon>
        <taxon>Dikarya</taxon>
        <taxon>Ascomycota</taxon>
        <taxon>Pezizomycotina</taxon>
        <taxon>Sordariomycetes</taxon>
        <taxon>Hypocreomycetidae</taxon>
        <taxon>Hypocreales</taxon>
        <taxon>Nectriaceae</taxon>
        <taxon>Thelonectria</taxon>
    </lineage>
</organism>
<dbReference type="Proteomes" id="UP000777438">
    <property type="component" value="Unassembled WGS sequence"/>
</dbReference>
<evidence type="ECO:0000313" key="2">
    <source>
        <dbReference type="EMBL" id="KAH6898054.1"/>
    </source>
</evidence>
<feature type="chain" id="PRO_5040168407" description="Metallo-beta-lactamase domain-containing protein" evidence="1">
    <location>
        <begin position="23"/>
        <end position="523"/>
    </location>
</feature>
<sequence length="523" mass="58127">MFSKTVTAAAAVALCSFDIVLACPSCSSSSVDPRGAYGEANGARALVNEAIESLGGRKALQSLHGITYESDEIFRISTLMQNYNLFHNDRYTVSSGTQNISYSFSGEMKQRIDRNSQPSDYFTFGTPSVPAVHFSLVTKSGHDGYACYKEGNDFVFVPPDTTTGYTDVHDHDLDIIVAFDKATKFPFIIRSFENHAIFGRTENDLRLFNYTEVNGMYFPTQRLVIYNDTSVLEQTAFSNIITNPSFPRGFFDGLEASKSPSPKVAPAKSLEYSHAEIGEYWTNFLWGGPYAGTYDNITTETLGPDLPNAHRLLVANNPIVEHLILDFEDGVIVFEAPPHQTDLVIRWVKENLKKPITHIFPTHHHHDHNYDIHKYVALGAKIIAPEVGAAYWKQIPGAEVLTFTENEPYIHSDSQMQARFIWHKEAPHSVDWSYAIVTTRCPTANSTMLAYEADAFSTLTHFATQLAYGWLDLAVADGMSYNTTVVPTHGMPVPLTFLLDQIGYVYPAFDSTDLRAGGASCLA</sequence>
<dbReference type="AlphaFoldDB" id="A0A9P9AVW0"/>
<feature type="signal peptide" evidence="1">
    <location>
        <begin position="1"/>
        <end position="22"/>
    </location>
</feature>
<accession>A0A9P9AVW0</accession>
<reference evidence="2 3" key="1">
    <citation type="journal article" date="2021" name="Nat. Commun.">
        <title>Genetic determinants of endophytism in the Arabidopsis root mycobiome.</title>
        <authorList>
            <person name="Mesny F."/>
            <person name="Miyauchi S."/>
            <person name="Thiergart T."/>
            <person name="Pickel B."/>
            <person name="Atanasova L."/>
            <person name="Karlsson M."/>
            <person name="Huettel B."/>
            <person name="Barry K.W."/>
            <person name="Haridas S."/>
            <person name="Chen C."/>
            <person name="Bauer D."/>
            <person name="Andreopoulos W."/>
            <person name="Pangilinan J."/>
            <person name="LaButti K."/>
            <person name="Riley R."/>
            <person name="Lipzen A."/>
            <person name="Clum A."/>
            <person name="Drula E."/>
            <person name="Henrissat B."/>
            <person name="Kohler A."/>
            <person name="Grigoriev I.V."/>
            <person name="Martin F.M."/>
            <person name="Hacquard S."/>
        </authorList>
    </citation>
    <scope>NUCLEOTIDE SEQUENCE [LARGE SCALE GENOMIC DNA]</scope>
    <source>
        <strain evidence="2 3">MPI-CAGE-CH-0241</strain>
    </source>
</reference>
<evidence type="ECO:0008006" key="4">
    <source>
        <dbReference type="Google" id="ProtNLM"/>
    </source>
</evidence>
<keyword evidence="1" id="KW-0732">Signal</keyword>
<dbReference type="EMBL" id="JAGPYM010000002">
    <property type="protein sequence ID" value="KAH6898054.1"/>
    <property type="molecule type" value="Genomic_DNA"/>
</dbReference>
<evidence type="ECO:0000313" key="3">
    <source>
        <dbReference type="Proteomes" id="UP000777438"/>
    </source>
</evidence>
<name>A0A9P9AVW0_9HYPO</name>
<gene>
    <name evidence="2" type="ORF">B0T10DRAFT_577522</name>
</gene>
<comment type="caution">
    <text evidence="2">The sequence shown here is derived from an EMBL/GenBank/DDBJ whole genome shotgun (WGS) entry which is preliminary data.</text>
</comment>
<dbReference type="SUPFAM" id="SSF56281">
    <property type="entry name" value="Metallo-hydrolase/oxidoreductase"/>
    <property type="match status" value="1"/>
</dbReference>
<dbReference type="Gene3D" id="3.60.15.10">
    <property type="entry name" value="Ribonuclease Z/Hydroxyacylglutathione hydrolase-like"/>
    <property type="match status" value="1"/>
</dbReference>
<dbReference type="InterPro" id="IPR036866">
    <property type="entry name" value="RibonucZ/Hydroxyglut_hydro"/>
</dbReference>
<protein>
    <recommendedName>
        <fullName evidence="4">Metallo-beta-lactamase domain-containing protein</fullName>
    </recommendedName>
</protein>